<dbReference type="AlphaFoldDB" id="A0AAV5PDZ3"/>
<gene>
    <name evidence="1" type="ORF">ME0900_07620</name>
</gene>
<evidence type="ECO:0000313" key="2">
    <source>
        <dbReference type="Proteomes" id="UP001165243"/>
    </source>
</evidence>
<organism evidence="1 2">
    <name type="scientific">Lactobacillus delbrueckii subsp. bulgaricus</name>
    <dbReference type="NCBI Taxonomy" id="1585"/>
    <lineage>
        <taxon>Bacteria</taxon>
        <taxon>Bacillati</taxon>
        <taxon>Bacillota</taxon>
        <taxon>Bacilli</taxon>
        <taxon>Lactobacillales</taxon>
        <taxon>Lactobacillaceae</taxon>
        <taxon>Lactobacillus</taxon>
    </lineage>
</organism>
<comment type="caution">
    <text evidence="1">The sequence shown here is derived from an EMBL/GenBank/DDBJ whole genome shotgun (WGS) entry which is preliminary data.</text>
</comment>
<protein>
    <recommendedName>
        <fullName evidence="3">Transposase</fullName>
    </recommendedName>
</protein>
<reference evidence="1" key="1">
    <citation type="submission" date="2023-04" db="EMBL/GenBank/DDBJ databases">
        <title>Draft genome sequences of Lactobacillus delbrueckii subsp. bulgaricus ME-900 and ME-901 with improved acid tolerance.</title>
        <authorList>
            <person name="Ishida T."/>
            <person name="Yamamoto E."/>
            <person name="Koizumi A."/>
            <person name="Fujiwara S."/>
            <person name="Makino S."/>
            <person name="Kano H."/>
            <person name="Kimura K."/>
        </authorList>
    </citation>
    <scope>NUCLEOTIDE SEQUENCE</scope>
    <source>
        <strain evidence="1">ME-900</strain>
    </source>
</reference>
<dbReference type="Proteomes" id="UP001165243">
    <property type="component" value="Unassembled WGS sequence"/>
</dbReference>
<name>A0AAV5PDZ3_LACDE</name>
<evidence type="ECO:0000313" key="1">
    <source>
        <dbReference type="EMBL" id="GMB86389.1"/>
    </source>
</evidence>
<dbReference type="EMBL" id="BSWK01000008">
    <property type="protein sequence ID" value="GMB86389.1"/>
    <property type="molecule type" value="Genomic_DNA"/>
</dbReference>
<evidence type="ECO:0008006" key="3">
    <source>
        <dbReference type="Google" id="ProtNLM"/>
    </source>
</evidence>
<proteinExistence type="predicted"/>
<accession>A0AAV5PDZ3</accession>
<sequence>MEVYLGRVRQLSANGPLSAGNQFDQFNFYNRAGFPIRGHGRIWESFPLFNETFILVLVPVQLQFRPADATIAVVFDLASVLGKKRWTSVFALDLPSFEQSDVFQFDDGPGYAQLLVDQYVAA</sequence>